<evidence type="ECO:0000313" key="6">
    <source>
        <dbReference type="Proteomes" id="UP000435112"/>
    </source>
</evidence>
<dbReference type="EMBL" id="QXFT01000164">
    <property type="protein sequence ID" value="KAE9352479.1"/>
    <property type="molecule type" value="Genomic_DNA"/>
</dbReference>
<dbReference type="Proteomes" id="UP000434957">
    <property type="component" value="Unassembled WGS sequence"/>
</dbReference>
<sequence>MFSARVSSVSVIIASACPLSASKLPVPLLSSASGPSTVVAFHSLCKASAESGTSSDADDTCVPFETGLRQLAFASFCEAFH</sequence>
<dbReference type="PROSITE" id="PS51257">
    <property type="entry name" value="PROKAR_LIPOPROTEIN"/>
    <property type="match status" value="1"/>
</dbReference>
<comment type="caution">
    <text evidence="2">The sequence shown here is derived from an EMBL/GenBank/DDBJ whole genome shotgun (WGS) entry which is preliminary data.</text>
</comment>
<evidence type="ECO:0000313" key="3">
    <source>
        <dbReference type="EMBL" id="KAE9352479.1"/>
    </source>
</evidence>
<evidence type="ECO:0000313" key="5">
    <source>
        <dbReference type="Proteomes" id="UP000434957"/>
    </source>
</evidence>
<dbReference type="EMBL" id="QXFV01002724">
    <property type="protein sequence ID" value="KAE8984136.1"/>
    <property type="molecule type" value="Genomic_DNA"/>
</dbReference>
<dbReference type="Proteomes" id="UP000435112">
    <property type="component" value="Unassembled WGS sequence"/>
</dbReference>
<gene>
    <name evidence="2" type="ORF">PR001_g23256</name>
    <name evidence="1" type="ORF">PR002_g23724</name>
    <name evidence="3" type="ORF">PR003_g4363</name>
</gene>
<name>A0A6A3IMH4_9STRA</name>
<keyword evidence="5" id="KW-1185">Reference proteome</keyword>
<accession>A0A6A3IMH4</accession>
<dbReference type="Proteomes" id="UP000429607">
    <property type="component" value="Unassembled WGS sequence"/>
</dbReference>
<dbReference type="EMBL" id="QXFU01002766">
    <property type="protein sequence ID" value="KAE8981759.1"/>
    <property type="molecule type" value="Genomic_DNA"/>
</dbReference>
<evidence type="ECO:0000313" key="4">
    <source>
        <dbReference type="Proteomes" id="UP000429607"/>
    </source>
</evidence>
<proteinExistence type="predicted"/>
<evidence type="ECO:0000313" key="2">
    <source>
        <dbReference type="EMBL" id="KAE8984136.1"/>
    </source>
</evidence>
<evidence type="ECO:0000313" key="1">
    <source>
        <dbReference type="EMBL" id="KAE8981759.1"/>
    </source>
</evidence>
<reference evidence="4 6" key="1">
    <citation type="submission" date="2018-09" db="EMBL/GenBank/DDBJ databases">
        <title>Genomic investigation of the strawberry pathogen Phytophthora fragariae indicates pathogenicity is determined by transcriptional variation in three key races.</title>
        <authorList>
            <person name="Adams T.M."/>
            <person name="Armitage A.D."/>
            <person name="Sobczyk M.K."/>
            <person name="Bates H.J."/>
            <person name="Dunwell J.M."/>
            <person name="Nellist C.F."/>
            <person name="Harrison R.J."/>
        </authorList>
    </citation>
    <scope>NUCLEOTIDE SEQUENCE [LARGE SCALE GENOMIC DNA]</scope>
    <source>
        <strain evidence="2 4">SCRP249</strain>
        <strain evidence="1 6">SCRP324</strain>
        <strain evidence="3 5">SCRP333</strain>
    </source>
</reference>
<dbReference type="AlphaFoldDB" id="A0A6A3IMH4"/>
<protein>
    <submittedName>
        <fullName evidence="2">Uncharacterized protein</fullName>
    </submittedName>
</protein>
<organism evidence="2 4">
    <name type="scientific">Phytophthora rubi</name>
    <dbReference type="NCBI Taxonomy" id="129364"/>
    <lineage>
        <taxon>Eukaryota</taxon>
        <taxon>Sar</taxon>
        <taxon>Stramenopiles</taxon>
        <taxon>Oomycota</taxon>
        <taxon>Peronosporomycetes</taxon>
        <taxon>Peronosporales</taxon>
        <taxon>Peronosporaceae</taxon>
        <taxon>Phytophthora</taxon>
    </lineage>
</organism>